<dbReference type="AlphaFoldDB" id="K1RE29"/>
<name>K1RE29_MAGGI</name>
<dbReference type="PRINTS" id="PR00875">
    <property type="entry name" value="MTMOLLUSC"/>
</dbReference>
<proteinExistence type="inferred from homology"/>
<accession>K1RE29</accession>
<keyword evidence="5" id="KW-0480">Metal-thiolate cluster</keyword>
<organism evidence="6">
    <name type="scientific">Magallana gigas</name>
    <name type="common">Pacific oyster</name>
    <name type="synonym">Crassostrea gigas</name>
    <dbReference type="NCBI Taxonomy" id="29159"/>
    <lineage>
        <taxon>Eukaryota</taxon>
        <taxon>Metazoa</taxon>
        <taxon>Spiralia</taxon>
        <taxon>Lophotrochozoa</taxon>
        <taxon>Mollusca</taxon>
        <taxon>Bivalvia</taxon>
        <taxon>Autobranchia</taxon>
        <taxon>Pteriomorphia</taxon>
        <taxon>Ostreida</taxon>
        <taxon>Ostreoidea</taxon>
        <taxon>Ostreidae</taxon>
        <taxon>Magallana</taxon>
    </lineage>
</organism>
<protein>
    <submittedName>
        <fullName evidence="6">Metallothionein</fullName>
    </submittedName>
</protein>
<keyword evidence="3" id="KW-0104">Cadmium</keyword>
<evidence type="ECO:0000256" key="4">
    <source>
        <dbReference type="ARBA" id="ARBA00022723"/>
    </source>
</evidence>
<evidence type="ECO:0000256" key="5">
    <source>
        <dbReference type="ARBA" id="ARBA00022851"/>
    </source>
</evidence>
<comment type="similarity">
    <text evidence="2">Belongs to the metallothionein superfamily. Type 2 family.</text>
</comment>
<evidence type="ECO:0000313" key="6">
    <source>
        <dbReference type="EMBL" id="EKC32371.1"/>
    </source>
</evidence>
<evidence type="ECO:0000256" key="2">
    <source>
        <dbReference type="ARBA" id="ARBA00005508"/>
    </source>
</evidence>
<dbReference type="InterPro" id="IPR001008">
    <property type="entry name" value="Metalthion_mollusc"/>
</dbReference>
<gene>
    <name evidence="6" type="ORF">CGI_10012042</name>
</gene>
<dbReference type="InParanoid" id="K1RE29"/>
<dbReference type="EMBL" id="JH816574">
    <property type="protein sequence ID" value="EKC32371.1"/>
    <property type="molecule type" value="Genomic_DNA"/>
</dbReference>
<dbReference type="HOGENOM" id="CLU_1961730_0_0_1"/>
<comment type="function">
    <text evidence="1">The metallothioneins are involved in the cellular sequestration of toxic metal ions.</text>
</comment>
<keyword evidence="4" id="KW-0479">Metal-binding</keyword>
<evidence type="ECO:0000256" key="3">
    <source>
        <dbReference type="ARBA" id="ARBA00022539"/>
    </source>
</evidence>
<reference evidence="6" key="1">
    <citation type="journal article" date="2012" name="Nature">
        <title>The oyster genome reveals stress adaptation and complexity of shell formation.</title>
        <authorList>
            <person name="Zhang G."/>
            <person name="Fang X."/>
            <person name="Guo X."/>
            <person name="Li L."/>
            <person name="Luo R."/>
            <person name="Xu F."/>
            <person name="Yang P."/>
            <person name="Zhang L."/>
            <person name="Wang X."/>
            <person name="Qi H."/>
            <person name="Xiong Z."/>
            <person name="Que H."/>
            <person name="Xie Y."/>
            <person name="Holland P.W."/>
            <person name="Paps J."/>
            <person name="Zhu Y."/>
            <person name="Wu F."/>
            <person name="Chen Y."/>
            <person name="Wang J."/>
            <person name="Peng C."/>
            <person name="Meng J."/>
            <person name="Yang L."/>
            <person name="Liu J."/>
            <person name="Wen B."/>
            <person name="Zhang N."/>
            <person name="Huang Z."/>
            <person name="Zhu Q."/>
            <person name="Feng Y."/>
            <person name="Mount A."/>
            <person name="Hedgecock D."/>
            <person name="Xu Z."/>
            <person name="Liu Y."/>
            <person name="Domazet-Loso T."/>
            <person name="Du Y."/>
            <person name="Sun X."/>
            <person name="Zhang S."/>
            <person name="Liu B."/>
            <person name="Cheng P."/>
            <person name="Jiang X."/>
            <person name="Li J."/>
            <person name="Fan D."/>
            <person name="Wang W."/>
            <person name="Fu W."/>
            <person name="Wang T."/>
            <person name="Wang B."/>
            <person name="Zhang J."/>
            <person name="Peng Z."/>
            <person name="Li Y."/>
            <person name="Li N."/>
            <person name="Wang J."/>
            <person name="Chen M."/>
            <person name="He Y."/>
            <person name="Tan F."/>
            <person name="Song X."/>
            <person name="Zheng Q."/>
            <person name="Huang R."/>
            <person name="Yang H."/>
            <person name="Du X."/>
            <person name="Chen L."/>
            <person name="Yang M."/>
            <person name="Gaffney P.M."/>
            <person name="Wang S."/>
            <person name="Luo L."/>
            <person name="She Z."/>
            <person name="Ming Y."/>
            <person name="Huang W."/>
            <person name="Zhang S."/>
            <person name="Huang B."/>
            <person name="Zhang Y."/>
            <person name="Qu T."/>
            <person name="Ni P."/>
            <person name="Miao G."/>
            <person name="Wang J."/>
            <person name="Wang Q."/>
            <person name="Steinberg C.E."/>
            <person name="Wang H."/>
            <person name="Li N."/>
            <person name="Qian L."/>
            <person name="Zhang G."/>
            <person name="Li Y."/>
            <person name="Yang H."/>
            <person name="Liu X."/>
            <person name="Wang J."/>
            <person name="Yin Y."/>
            <person name="Wang J."/>
        </authorList>
    </citation>
    <scope>NUCLEOTIDE SEQUENCE [LARGE SCALE GENOMIC DNA]</scope>
    <source>
        <strain evidence="6">05x7-T-G4-1.051#20</strain>
    </source>
</reference>
<evidence type="ECO:0000256" key="1">
    <source>
        <dbReference type="ARBA" id="ARBA00002478"/>
    </source>
</evidence>
<dbReference type="GO" id="GO:0046872">
    <property type="term" value="F:metal ion binding"/>
    <property type="evidence" value="ECO:0007669"/>
    <property type="project" value="UniProtKB-KW"/>
</dbReference>
<sequence length="128" mass="13676">MYIYRANAVNLSAQPWCVIGPTTSKNKHPMLKCCGRIHPFKMSDHCTCAQTGKCVCCDTCPPDGNCSCGDKCKCAKASCNCTCKGKVKCCCTKEKCCCGKGCHGPDTCKCPADCCCKKEHDACSKAGH</sequence>